<evidence type="ECO:0000256" key="11">
    <source>
        <dbReference type="ARBA" id="ARBA00023136"/>
    </source>
</evidence>
<keyword evidence="8" id="KW-0560">Oxidoreductase</keyword>
<evidence type="ECO:0000256" key="6">
    <source>
        <dbReference type="ARBA" id="ARBA00022723"/>
    </source>
</evidence>
<reference evidence="15" key="1">
    <citation type="journal article" date="2018" name="Nat. Microbiol.">
        <title>Leveraging single-cell genomics to expand the fungal tree of life.</title>
        <authorList>
            <person name="Ahrendt S.R."/>
            <person name="Quandt C.A."/>
            <person name="Ciobanu D."/>
            <person name="Clum A."/>
            <person name="Salamov A."/>
            <person name="Andreopoulos B."/>
            <person name="Cheng J.F."/>
            <person name="Woyke T."/>
            <person name="Pelin A."/>
            <person name="Henrissat B."/>
            <person name="Reynolds N.K."/>
            <person name="Benny G.L."/>
            <person name="Smith M.E."/>
            <person name="James T.Y."/>
            <person name="Grigoriev I.V."/>
        </authorList>
    </citation>
    <scope>NUCLEOTIDE SEQUENCE [LARGE SCALE GENOMIC DNA]</scope>
</reference>
<feature type="non-terminal residue" evidence="14">
    <location>
        <position position="1"/>
    </location>
</feature>
<dbReference type="GO" id="GO:0016717">
    <property type="term" value="F:oxidoreductase activity, acting on paired donors, with oxidation of a pair of donors resulting in the reduction of molecular oxygen to two molecules of water"/>
    <property type="evidence" value="ECO:0007669"/>
    <property type="project" value="TreeGrafter"/>
</dbReference>
<evidence type="ECO:0000256" key="2">
    <source>
        <dbReference type="ARBA" id="ARBA00005189"/>
    </source>
</evidence>
<sequence length="394" mass="45280">GQDATDAVNAFHPWWVIDQKMPAFCIGDLTPESRTTSKISTEFRKLDAKLHSEGFYDTDYFFFAREAAKFLLMWAAMICLVVYPPIKGVEWLAYGVSALIGASLWHQAAFVAHDAGHSGITHDAKTDMIMGICLGNLLGGVSLGWWKHNHNVHHIVTNDPEHDPDIQHMPFLAVSTRFFKNLYSSYYKRIMPFDGPARVLVSIQHYIFYVVLCFGRFNLYVLSWSHVTRPGRVLHRKQEIVCLTLFWVWYTMLLARLPTWGWVAGYVMVSHMATMFLHLQITLSHFGMCTKDVPGEEFAAKALRTTMDIECPRWMDWFHGGLQYQVEHHLFPRLPRHNLRKIQPLVRQFAKDNSLPFHSYGFIRSNKVVLGVLRDVANQIGVVLAVDPSKVHLH</sequence>
<dbReference type="InterPro" id="IPR005804">
    <property type="entry name" value="FA_desaturase_dom"/>
</dbReference>
<evidence type="ECO:0000259" key="13">
    <source>
        <dbReference type="Pfam" id="PF00487"/>
    </source>
</evidence>
<keyword evidence="11 12" id="KW-0472">Membrane</keyword>
<evidence type="ECO:0000256" key="12">
    <source>
        <dbReference type="SAM" id="Phobius"/>
    </source>
</evidence>
<dbReference type="AlphaFoldDB" id="A0A4P9W641"/>
<evidence type="ECO:0000313" key="14">
    <source>
        <dbReference type="EMBL" id="RKO85576.1"/>
    </source>
</evidence>
<feature type="transmembrane region" description="Helical" evidence="12">
    <location>
        <begin position="92"/>
        <end position="116"/>
    </location>
</feature>
<evidence type="ECO:0000256" key="5">
    <source>
        <dbReference type="ARBA" id="ARBA00022692"/>
    </source>
</evidence>
<evidence type="ECO:0000256" key="3">
    <source>
        <dbReference type="ARBA" id="ARBA00009295"/>
    </source>
</evidence>
<keyword evidence="4" id="KW-0349">Heme</keyword>
<feature type="transmembrane region" description="Helical" evidence="12">
    <location>
        <begin position="128"/>
        <end position="146"/>
    </location>
</feature>
<evidence type="ECO:0000256" key="9">
    <source>
        <dbReference type="ARBA" id="ARBA00023004"/>
    </source>
</evidence>
<dbReference type="InterPro" id="IPR012171">
    <property type="entry name" value="Fatty_acid_desaturase"/>
</dbReference>
<evidence type="ECO:0000256" key="8">
    <source>
        <dbReference type="ARBA" id="ARBA00023002"/>
    </source>
</evidence>
<dbReference type="CDD" id="cd03506">
    <property type="entry name" value="Delta6-FADS-like"/>
    <property type="match status" value="1"/>
</dbReference>
<dbReference type="PIRSF" id="PIRSF015921">
    <property type="entry name" value="FA_sphinglp_des"/>
    <property type="match status" value="1"/>
</dbReference>
<keyword evidence="15" id="KW-1185">Reference proteome</keyword>
<evidence type="ECO:0000256" key="10">
    <source>
        <dbReference type="ARBA" id="ARBA00023098"/>
    </source>
</evidence>
<protein>
    <submittedName>
        <fullName evidence="14">Fatty acid desaturase-domain-containing protein</fullName>
    </submittedName>
</protein>
<comment type="subcellular location">
    <subcellularLocation>
        <location evidence="1">Membrane</location>
        <topology evidence="1">Multi-pass membrane protein</topology>
    </subcellularLocation>
</comment>
<keyword evidence="6" id="KW-0479">Metal-binding</keyword>
<proteinExistence type="inferred from homology"/>
<dbReference type="GO" id="GO:0006629">
    <property type="term" value="P:lipid metabolic process"/>
    <property type="evidence" value="ECO:0007669"/>
    <property type="project" value="UniProtKB-KW"/>
</dbReference>
<gene>
    <name evidence="14" type="ORF">BDK51DRAFT_20280</name>
</gene>
<feature type="transmembrane region" description="Helical" evidence="12">
    <location>
        <begin position="206"/>
        <end position="227"/>
    </location>
</feature>
<dbReference type="InterPro" id="IPR036400">
    <property type="entry name" value="Cyt_B5-like_heme/steroid_sf"/>
</dbReference>
<dbReference type="PANTHER" id="PTHR19353:SF30">
    <property type="entry name" value="DELTA 8-(E)-SPHINGOLIPID DESATURASE"/>
    <property type="match status" value="1"/>
</dbReference>
<keyword evidence="7 12" id="KW-1133">Transmembrane helix</keyword>
<feature type="domain" description="Fatty acid desaturase" evidence="13">
    <location>
        <begin position="91"/>
        <end position="360"/>
    </location>
</feature>
<keyword evidence="9" id="KW-0408">Iron</keyword>
<dbReference type="SUPFAM" id="SSF55856">
    <property type="entry name" value="Cytochrome b5-like heme/steroid binding domain"/>
    <property type="match status" value="1"/>
</dbReference>
<evidence type="ECO:0000256" key="1">
    <source>
        <dbReference type="ARBA" id="ARBA00004141"/>
    </source>
</evidence>
<feature type="transmembrane region" description="Helical" evidence="12">
    <location>
        <begin position="70"/>
        <end position="86"/>
    </location>
</feature>
<dbReference type="OrthoDB" id="260091at2759"/>
<keyword evidence="10" id="KW-0443">Lipid metabolism</keyword>
<keyword evidence="5 12" id="KW-0812">Transmembrane</keyword>
<dbReference type="GO" id="GO:0046872">
    <property type="term" value="F:metal ion binding"/>
    <property type="evidence" value="ECO:0007669"/>
    <property type="project" value="UniProtKB-KW"/>
</dbReference>
<dbReference type="Pfam" id="PF00487">
    <property type="entry name" value="FA_desaturase"/>
    <property type="match status" value="1"/>
</dbReference>
<name>A0A4P9W641_9FUNG</name>
<comment type="pathway">
    <text evidence="2">Lipid metabolism.</text>
</comment>
<accession>A0A4P9W641</accession>
<dbReference type="Proteomes" id="UP000269721">
    <property type="component" value="Unassembled WGS sequence"/>
</dbReference>
<evidence type="ECO:0000313" key="15">
    <source>
        <dbReference type="Proteomes" id="UP000269721"/>
    </source>
</evidence>
<comment type="similarity">
    <text evidence="3">Belongs to the fatty acid desaturase type 1 family.</text>
</comment>
<feature type="transmembrane region" description="Helical" evidence="12">
    <location>
        <begin position="239"/>
        <end position="257"/>
    </location>
</feature>
<evidence type="ECO:0000256" key="7">
    <source>
        <dbReference type="ARBA" id="ARBA00022989"/>
    </source>
</evidence>
<evidence type="ECO:0000256" key="4">
    <source>
        <dbReference type="ARBA" id="ARBA00022617"/>
    </source>
</evidence>
<dbReference type="PANTHER" id="PTHR19353">
    <property type="entry name" value="FATTY ACID DESATURASE 2"/>
    <property type="match status" value="1"/>
</dbReference>
<dbReference type="EMBL" id="KZ998951">
    <property type="protein sequence ID" value="RKO85576.1"/>
    <property type="molecule type" value="Genomic_DNA"/>
</dbReference>
<organism evidence="14 15">
    <name type="scientific">Blyttiomyces helicus</name>
    <dbReference type="NCBI Taxonomy" id="388810"/>
    <lineage>
        <taxon>Eukaryota</taxon>
        <taxon>Fungi</taxon>
        <taxon>Fungi incertae sedis</taxon>
        <taxon>Chytridiomycota</taxon>
        <taxon>Chytridiomycota incertae sedis</taxon>
        <taxon>Chytridiomycetes</taxon>
        <taxon>Chytridiomycetes incertae sedis</taxon>
        <taxon>Blyttiomyces</taxon>
    </lineage>
</organism>
<dbReference type="GO" id="GO:0016020">
    <property type="term" value="C:membrane"/>
    <property type="evidence" value="ECO:0007669"/>
    <property type="project" value="UniProtKB-SubCell"/>
</dbReference>